<accession>A0A126R018</accession>
<dbReference type="RefSeq" id="WP_067147210.1">
    <property type="nucleotide sequence ID" value="NZ_CP014265.1"/>
</dbReference>
<reference evidence="5" key="4">
    <citation type="submission" date="2016-10" db="EMBL/GenBank/DDBJ databases">
        <authorList>
            <person name="Varghese N."/>
        </authorList>
    </citation>
    <scope>NUCLEOTIDE SEQUENCE [LARGE SCALE GENOMIC DNA]</scope>
    <source>
        <strain evidence="5">DSM 16632</strain>
    </source>
</reference>
<sequence length="76" mass="8327">MAEKSTAIAMIISFIFTGLGIAYLGDIKKGVGFFAIGIILSILGLYVSNIFNYIAILFWIVVLYLTYQEAQAINGE</sequence>
<dbReference type="Proteomes" id="UP000066376">
    <property type="component" value="Chromosome"/>
</dbReference>
<dbReference type="PATRIC" id="fig|294671.3.peg.1217"/>
<proteinExistence type="predicted"/>
<evidence type="ECO:0000313" key="5">
    <source>
        <dbReference type="Proteomes" id="UP000183442"/>
    </source>
</evidence>
<evidence type="ECO:0000313" key="3">
    <source>
        <dbReference type="EMBL" id="SFL77370.1"/>
    </source>
</evidence>
<dbReference type="OrthoDB" id="64860at2157"/>
<keyword evidence="1" id="KW-0812">Transmembrane</keyword>
<evidence type="ECO:0000313" key="2">
    <source>
        <dbReference type="EMBL" id="AMK15723.1"/>
    </source>
</evidence>
<feature type="transmembrane region" description="Helical" evidence="1">
    <location>
        <begin position="7"/>
        <end position="25"/>
    </location>
</feature>
<reference evidence="2 4" key="1">
    <citation type="journal article" date="2016" name="Genome Announc.">
        <title>Draft Genome Sequence of the Rumen Methanogen Methanobrevibacter olleyae YLM1.</title>
        <authorList>
            <person name="Kelly W.J."/>
            <person name="Li D."/>
            <person name="Lambie S.C."/>
            <person name="Cox F."/>
            <person name="Attwood G.T."/>
            <person name="Altermann E."/>
            <person name="Leahy S.C."/>
        </authorList>
    </citation>
    <scope>NUCLEOTIDE SEQUENCE [LARGE SCALE GENOMIC DNA]</scope>
    <source>
        <strain evidence="2 4">YLM1</strain>
    </source>
</reference>
<reference evidence="3" key="3">
    <citation type="submission" date="2016-10" db="EMBL/GenBank/DDBJ databases">
        <authorList>
            <person name="de Groot N.N."/>
        </authorList>
    </citation>
    <scope>NUCLEOTIDE SEQUENCE [LARGE SCALE GENOMIC DNA]</scope>
    <source>
        <strain evidence="3">DSM 16632</strain>
    </source>
</reference>
<dbReference type="Proteomes" id="UP000183442">
    <property type="component" value="Unassembled WGS sequence"/>
</dbReference>
<evidence type="ECO:0000313" key="4">
    <source>
        <dbReference type="Proteomes" id="UP000066376"/>
    </source>
</evidence>
<organism evidence="2 4">
    <name type="scientific">Methanobrevibacter olleyae</name>
    <dbReference type="NCBI Taxonomy" id="294671"/>
    <lineage>
        <taxon>Archaea</taxon>
        <taxon>Methanobacteriati</taxon>
        <taxon>Methanobacteriota</taxon>
        <taxon>Methanomada group</taxon>
        <taxon>Methanobacteria</taxon>
        <taxon>Methanobacteriales</taxon>
        <taxon>Methanobacteriaceae</taxon>
        <taxon>Methanobrevibacter</taxon>
    </lineage>
</organism>
<dbReference type="GeneID" id="28489472"/>
<evidence type="ECO:0008006" key="6">
    <source>
        <dbReference type="Google" id="ProtNLM"/>
    </source>
</evidence>
<dbReference type="KEGG" id="mol:YLM1_1166"/>
<dbReference type="EMBL" id="FOTL01000037">
    <property type="protein sequence ID" value="SFL77370.1"/>
    <property type="molecule type" value="Genomic_DNA"/>
</dbReference>
<name>A0A126R018_METOL</name>
<gene>
    <name evidence="3" type="ORF">SAMN02910297_01720</name>
    <name evidence="2" type="ORF">YLM1_1166</name>
</gene>
<feature type="transmembrane region" description="Helical" evidence="1">
    <location>
        <begin position="31"/>
        <end position="64"/>
    </location>
</feature>
<keyword evidence="4" id="KW-1185">Reference proteome</keyword>
<protein>
    <recommendedName>
        <fullName evidence="6">TM2 domain-containing protein</fullName>
    </recommendedName>
</protein>
<dbReference type="AlphaFoldDB" id="A0A126R018"/>
<evidence type="ECO:0000256" key="1">
    <source>
        <dbReference type="SAM" id="Phobius"/>
    </source>
</evidence>
<keyword evidence="1" id="KW-1133">Transmembrane helix</keyword>
<reference evidence="4" key="2">
    <citation type="submission" date="2016-02" db="EMBL/GenBank/DDBJ databases">
        <title>The draft genome sequence of the rumen methanogen Methanobrevibacter olleyae YLM1.</title>
        <authorList>
            <consortium name="New Zealand Agricultural Greenhouse Gas Research Centre/Pastoral Greenhouse Gas Research Consortium"/>
            <person name="Kelly W.J."/>
            <person name="Li D."/>
            <person name="Lambie S.C."/>
            <person name="Attwood G.T."/>
            <person name="Altermann E."/>
            <person name="Leahy S.C."/>
        </authorList>
    </citation>
    <scope>NUCLEOTIDE SEQUENCE [LARGE SCALE GENOMIC DNA]</scope>
    <source>
        <strain evidence="4">YLM1</strain>
    </source>
</reference>
<keyword evidence="1" id="KW-0472">Membrane</keyword>
<dbReference type="EMBL" id="CP014265">
    <property type="protein sequence ID" value="AMK15723.1"/>
    <property type="molecule type" value="Genomic_DNA"/>
</dbReference>